<comment type="caution">
    <text evidence="1">The sequence shown here is derived from an EMBL/GenBank/DDBJ whole genome shotgun (WGS) entry which is preliminary data.</text>
</comment>
<dbReference type="EMBL" id="JXTI01000061">
    <property type="protein sequence ID" value="KWX13654.1"/>
    <property type="molecule type" value="Genomic_DNA"/>
</dbReference>
<name>A0A132NUA2_GIAIN</name>
<dbReference type="OrthoDB" id="10328208at2759"/>
<dbReference type="AlphaFoldDB" id="A0A132NUA2"/>
<reference evidence="1 2" key="1">
    <citation type="journal article" date="2015" name="Mol. Biochem. Parasitol.">
        <title>Identification of polymorphic genes for use in assemblage B genotyping assays through comparative genomics of multiple assemblage B Giardia duodenalis isolates.</title>
        <authorList>
            <person name="Wielinga C."/>
            <person name="Thompson R.C."/>
            <person name="Monis P."/>
            <person name="Ryan U."/>
        </authorList>
    </citation>
    <scope>NUCLEOTIDE SEQUENCE [LARGE SCALE GENOMIC DNA]</scope>
    <source>
        <strain evidence="1 2">BAH15c1</strain>
    </source>
</reference>
<organism evidence="1 2">
    <name type="scientific">Giardia duodenalis assemblage B</name>
    <dbReference type="NCBI Taxonomy" id="1394984"/>
    <lineage>
        <taxon>Eukaryota</taxon>
        <taxon>Metamonada</taxon>
        <taxon>Diplomonadida</taxon>
        <taxon>Hexamitidae</taxon>
        <taxon>Giardiinae</taxon>
        <taxon>Giardia</taxon>
    </lineage>
</organism>
<evidence type="ECO:0000313" key="2">
    <source>
        <dbReference type="Proteomes" id="UP000070089"/>
    </source>
</evidence>
<evidence type="ECO:0000313" key="1">
    <source>
        <dbReference type="EMBL" id="KWX13654.1"/>
    </source>
</evidence>
<dbReference type="Proteomes" id="UP000070089">
    <property type="component" value="Unassembled WGS sequence"/>
</dbReference>
<sequence>MVGRVRLRLHEPPKRKYHSLFDQLPFYFLLRGIPPSGFSWIRWKRPQQLLERLAFGFQHPILFLPLQFYFMNAELLRKRQPAFSIAHPVAQCGSSSVSDMPNDIKDECMTAHMAALKQPSSKDKHSLPTIKEGFGYALLSSMGITEEKPLIPYEGQGVDFASATDN</sequence>
<protein>
    <submittedName>
        <fullName evidence="1">Uncharacterized protein</fullName>
    </submittedName>
</protein>
<accession>A0A132NUA2</accession>
<dbReference type="VEuPathDB" id="GiardiaDB:QR46_2352"/>
<gene>
    <name evidence="1" type="ORF">QR46_2352</name>
</gene>
<proteinExistence type="predicted"/>